<evidence type="ECO:0000256" key="3">
    <source>
        <dbReference type="ARBA" id="ARBA00023002"/>
    </source>
</evidence>
<proteinExistence type="predicted"/>
<dbReference type="InterPro" id="IPR016166">
    <property type="entry name" value="FAD-bd_PCMH"/>
</dbReference>
<evidence type="ECO:0000256" key="1">
    <source>
        <dbReference type="ARBA" id="ARBA00022630"/>
    </source>
</evidence>
<dbReference type="PROSITE" id="PS51387">
    <property type="entry name" value="FAD_PCMH"/>
    <property type="match status" value="1"/>
</dbReference>
<dbReference type="InterPro" id="IPR036318">
    <property type="entry name" value="FAD-bd_PCMH-like_sf"/>
</dbReference>
<dbReference type="Gene3D" id="3.30.390.50">
    <property type="entry name" value="CO dehydrogenase flavoprotein, C-terminal domain"/>
    <property type="match status" value="1"/>
</dbReference>
<evidence type="ECO:0000259" key="4">
    <source>
        <dbReference type="PROSITE" id="PS51387"/>
    </source>
</evidence>
<keyword evidence="3" id="KW-0560">Oxidoreductase</keyword>
<reference evidence="6" key="1">
    <citation type="submission" date="2016-10" db="EMBL/GenBank/DDBJ databases">
        <authorList>
            <person name="Varghese N."/>
            <person name="Submissions S."/>
        </authorList>
    </citation>
    <scope>NUCLEOTIDE SEQUENCE [LARGE SCALE GENOMIC DNA]</scope>
    <source>
        <strain evidence="6">DSM 10146</strain>
    </source>
</reference>
<evidence type="ECO:0000313" key="6">
    <source>
        <dbReference type="Proteomes" id="UP000198994"/>
    </source>
</evidence>
<dbReference type="InterPro" id="IPR036683">
    <property type="entry name" value="CO_DH_flav_C_dom_sf"/>
</dbReference>
<dbReference type="GO" id="GO:0071949">
    <property type="term" value="F:FAD binding"/>
    <property type="evidence" value="ECO:0007669"/>
    <property type="project" value="InterPro"/>
</dbReference>
<dbReference type="InterPro" id="IPR016169">
    <property type="entry name" value="FAD-bd_PCMH_sub2"/>
</dbReference>
<dbReference type="InterPro" id="IPR016167">
    <property type="entry name" value="FAD-bd_PCMH_sub1"/>
</dbReference>
<protein>
    <submittedName>
        <fullName evidence="5">Xanthine dehydrogenase YagS FAD-binding subunit</fullName>
    </submittedName>
</protein>
<sequence>MRDFEYSRAESLDGAAGQLGDGASIIAGGTNLLDLMKIQVMVPGRLVDISRLEDLKGISEHGDGLRIGALVTNSELAADARVRSGWPLLSRAILAGASAQIRNKATTGGNLLQRTRCPYFYDTAMACNKRTPGEGCAAQGGVGRMLAIFGTSEHCLAAHPSDMAVALTALAAEVEIRAADGGIRLVPVRELYRLPGDRPDLETVLGAGEIITAVRLPAPRPQTRQVYKKVRDRASYAFALVSVAVAVEMKDERIASVSLACGGVAPCPWTNPEAEQALIGAAPGDDAFATAADALVAQASCHPDTEFKIPLLRRTLIAALREATGLADSAAANPTTRTPA</sequence>
<accession>A0A1G7FSK8</accession>
<keyword evidence="6" id="KW-1185">Reference proteome</keyword>
<evidence type="ECO:0000313" key="5">
    <source>
        <dbReference type="EMBL" id="SDE78759.1"/>
    </source>
</evidence>
<keyword evidence="1" id="KW-0285">Flavoprotein</keyword>
<dbReference type="Gene3D" id="3.30.43.10">
    <property type="entry name" value="Uridine Diphospho-n-acetylenolpyruvylglucosamine Reductase, domain 2"/>
    <property type="match status" value="1"/>
</dbReference>
<dbReference type="AlphaFoldDB" id="A0A1G7FSK8"/>
<dbReference type="InterPro" id="IPR051312">
    <property type="entry name" value="Diverse_Substr_Oxidored"/>
</dbReference>
<name>A0A1G7FSK8_9RHOB</name>
<dbReference type="Gene3D" id="3.30.465.10">
    <property type="match status" value="2"/>
</dbReference>
<dbReference type="SUPFAM" id="SSF55447">
    <property type="entry name" value="CO dehydrogenase flavoprotein C-terminal domain-like"/>
    <property type="match status" value="1"/>
</dbReference>
<dbReference type="InterPro" id="IPR002346">
    <property type="entry name" value="Mopterin_DH_FAD-bd"/>
</dbReference>
<dbReference type="Pfam" id="PF00941">
    <property type="entry name" value="FAD_binding_5"/>
    <property type="match status" value="1"/>
</dbReference>
<keyword evidence="2" id="KW-0274">FAD</keyword>
<dbReference type="Proteomes" id="UP000198994">
    <property type="component" value="Unassembled WGS sequence"/>
</dbReference>
<dbReference type="RefSeq" id="WP_089959681.1">
    <property type="nucleotide sequence ID" value="NZ_FNAV01000007.1"/>
</dbReference>
<dbReference type="SMART" id="SM01092">
    <property type="entry name" value="CO_deh_flav_C"/>
    <property type="match status" value="1"/>
</dbReference>
<organism evidence="5 6">
    <name type="scientific">Salipiger thiooxidans</name>
    <dbReference type="NCBI Taxonomy" id="282683"/>
    <lineage>
        <taxon>Bacteria</taxon>
        <taxon>Pseudomonadati</taxon>
        <taxon>Pseudomonadota</taxon>
        <taxon>Alphaproteobacteria</taxon>
        <taxon>Rhodobacterales</taxon>
        <taxon>Roseobacteraceae</taxon>
        <taxon>Salipiger</taxon>
    </lineage>
</organism>
<dbReference type="Pfam" id="PF03450">
    <property type="entry name" value="CO_deh_flav_C"/>
    <property type="match status" value="1"/>
</dbReference>
<dbReference type="PANTHER" id="PTHR42659">
    <property type="entry name" value="XANTHINE DEHYDROGENASE SUBUNIT C-RELATED"/>
    <property type="match status" value="1"/>
</dbReference>
<dbReference type="EMBL" id="FNAV01000007">
    <property type="protein sequence ID" value="SDE78759.1"/>
    <property type="molecule type" value="Genomic_DNA"/>
</dbReference>
<dbReference type="SUPFAM" id="SSF56176">
    <property type="entry name" value="FAD-binding/transporter-associated domain-like"/>
    <property type="match status" value="1"/>
</dbReference>
<dbReference type="InterPro" id="IPR005107">
    <property type="entry name" value="CO_DH_flav_C"/>
</dbReference>
<evidence type="ECO:0000256" key="2">
    <source>
        <dbReference type="ARBA" id="ARBA00022827"/>
    </source>
</evidence>
<dbReference type="PANTHER" id="PTHR42659:SF2">
    <property type="entry name" value="XANTHINE DEHYDROGENASE SUBUNIT C-RELATED"/>
    <property type="match status" value="1"/>
</dbReference>
<feature type="domain" description="FAD-binding PCMH-type" evidence="4">
    <location>
        <begin position="1"/>
        <end position="221"/>
    </location>
</feature>
<dbReference type="OrthoDB" id="9814706at2"/>
<dbReference type="GO" id="GO:0016491">
    <property type="term" value="F:oxidoreductase activity"/>
    <property type="evidence" value="ECO:0007669"/>
    <property type="project" value="UniProtKB-KW"/>
</dbReference>
<dbReference type="STRING" id="282683.SAMN04488105_107269"/>
<gene>
    <name evidence="5" type="ORF">SAMN04488105_107269</name>
</gene>